<dbReference type="AlphaFoldDB" id="F4RPZ3"/>
<organism evidence="2">
    <name type="scientific">Melampsora larici-populina (strain 98AG31 / pathotype 3-4-7)</name>
    <name type="common">Poplar leaf rust fungus</name>
    <dbReference type="NCBI Taxonomy" id="747676"/>
    <lineage>
        <taxon>Eukaryota</taxon>
        <taxon>Fungi</taxon>
        <taxon>Dikarya</taxon>
        <taxon>Basidiomycota</taxon>
        <taxon>Pucciniomycotina</taxon>
        <taxon>Pucciniomycetes</taxon>
        <taxon>Pucciniales</taxon>
        <taxon>Melampsoraceae</taxon>
        <taxon>Melampsora</taxon>
    </lineage>
</organism>
<protein>
    <submittedName>
        <fullName evidence="1">Uncharacterized protein</fullName>
    </submittedName>
</protein>
<sequence length="153" mass="16242">MPYTATLSAILRTTTEPRPLANGHNGPIAWHSTQTELILSDANTSKVQLNACGFGGQGDLLALGHTYHLSGPFGQRPSGASVIKYSSLTQADIGIIPPEQAQVAGKAIISGIGKVISFEYDDVADEDGSWNLTIDAEHNYFDPEISTLTKISS</sequence>
<dbReference type="HOGENOM" id="CLU_097631_1_0_1"/>
<gene>
    <name evidence="1" type="ORF">MELLADRAFT_107487</name>
</gene>
<evidence type="ECO:0000313" key="1">
    <source>
        <dbReference type="EMBL" id="EGG05626.1"/>
    </source>
</evidence>
<name>F4RPZ3_MELLP</name>
<accession>F4RPZ3</accession>
<dbReference type="EMBL" id="GL883112">
    <property type="protein sequence ID" value="EGG05626.1"/>
    <property type="molecule type" value="Genomic_DNA"/>
</dbReference>
<dbReference type="Proteomes" id="UP000001072">
    <property type="component" value="Unassembled WGS sequence"/>
</dbReference>
<keyword evidence="2" id="KW-1185">Reference proteome</keyword>
<proteinExistence type="predicted"/>
<evidence type="ECO:0000313" key="2">
    <source>
        <dbReference type="Proteomes" id="UP000001072"/>
    </source>
</evidence>
<dbReference type="GeneID" id="18923187"/>
<dbReference type="InParanoid" id="F4RPZ3"/>
<dbReference type="RefSeq" id="XP_007411115.1">
    <property type="nucleotide sequence ID" value="XM_007411053.1"/>
</dbReference>
<reference evidence="2" key="1">
    <citation type="journal article" date="2011" name="Proc. Natl. Acad. Sci. U.S.A.">
        <title>Obligate biotrophy features unraveled by the genomic analysis of rust fungi.</title>
        <authorList>
            <person name="Duplessis S."/>
            <person name="Cuomo C.A."/>
            <person name="Lin Y.-C."/>
            <person name="Aerts A."/>
            <person name="Tisserant E."/>
            <person name="Veneault-Fourrey C."/>
            <person name="Joly D.L."/>
            <person name="Hacquard S."/>
            <person name="Amselem J."/>
            <person name="Cantarel B.L."/>
            <person name="Chiu R."/>
            <person name="Coutinho P.M."/>
            <person name="Feau N."/>
            <person name="Field M."/>
            <person name="Frey P."/>
            <person name="Gelhaye E."/>
            <person name="Goldberg J."/>
            <person name="Grabherr M.G."/>
            <person name="Kodira C.D."/>
            <person name="Kohler A."/>
            <person name="Kuees U."/>
            <person name="Lindquist E.A."/>
            <person name="Lucas S.M."/>
            <person name="Mago R."/>
            <person name="Mauceli E."/>
            <person name="Morin E."/>
            <person name="Murat C."/>
            <person name="Pangilinan J.L."/>
            <person name="Park R."/>
            <person name="Pearson M."/>
            <person name="Quesneville H."/>
            <person name="Rouhier N."/>
            <person name="Sakthikumar S."/>
            <person name="Salamov A.A."/>
            <person name="Schmutz J."/>
            <person name="Selles B."/>
            <person name="Shapiro H."/>
            <person name="Tanguay P."/>
            <person name="Tuskan G.A."/>
            <person name="Henrissat B."/>
            <person name="Van de Peer Y."/>
            <person name="Rouze P."/>
            <person name="Ellis J.G."/>
            <person name="Dodds P.N."/>
            <person name="Schein J.E."/>
            <person name="Zhong S."/>
            <person name="Hamelin R.C."/>
            <person name="Grigoriev I.V."/>
            <person name="Szabo L.J."/>
            <person name="Martin F."/>
        </authorList>
    </citation>
    <scope>NUCLEOTIDE SEQUENCE [LARGE SCALE GENOMIC DNA]</scope>
    <source>
        <strain evidence="2">98AG31 / pathotype 3-4-7</strain>
    </source>
</reference>
<dbReference type="VEuPathDB" id="FungiDB:MELLADRAFT_107487"/>
<dbReference type="KEGG" id="mlr:MELLADRAFT_107487"/>